<evidence type="ECO:0000313" key="3">
    <source>
        <dbReference type="Ensembl" id="ENSBIXP00000008480.1"/>
    </source>
</evidence>
<sequence length="241" mass="26013">MWLPRRWGSPRALMTLPSAKRLLLIWMLSLSRSPVLPVLSTLSEPAKSTKWNLETSSWPAAGRGRRLGARPRCSRVTVKMVWERLERRLRCVAPVCRAALPISRRLSTSSRPSTSTSFTPHSTVGTKGCEPKAGQPEADQPGGQAEQDWSSKLFLIQGPLRHAQGVLPILLGDLRGSSFPGSSAGKESAFNAGDQGSIPGLGRSPGGRHSKPTPVFLPGESHGQRSLAGYSPWGCKVSDMT</sequence>
<dbReference type="Ensembl" id="ENSBIXT00005027797.1">
    <property type="protein sequence ID" value="ENSBIXP00005038080.1"/>
    <property type="gene ID" value="ENSBIXG00005020106.1"/>
</dbReference>
<dbReference type="Proteomes" id="UP000429181">
    <property type="component" value="Chromosome 21"/>
</dbReference>
<evidence type="ECO:0000313" key="4">
    <source>
        <dbReference type="Proteomes" id="UP000314981"/>
    </source>
</evidence>
<dbReference type="GeneTree" id="ENSGT00520000059044"/>
<feature type="region of interest" description="Disordered" evidence="1">
    <location>
        <begin position="181"/>
        <end position="231"/>
    </location>
</feature>
<keyword evidence="4" id="KW-1185">Reference proteome</keyword>
<dbReference type="Proteomes" id="UP000314981">
    <property type="component" value="Chromosome 21"/>
</dbReference>
<protein>
    <submittedName>
        <fullName evidence="3">Uncharacterized protein</fullName>
    </submittedName>
</protein>
<keyword evidence="2" id="KW-0732">Signal</keyword>
<feature type="region of interest" description="Disordered" evidence="1">
    <location>
        <begin position="106"/>
        <end position="147"/>
    </location>
</feature>
<reference evidence="3" key="2">
    <citation type="submission" date="2025-05" db="UniProtKB">
        <authorList>
            <consortium name="Ensembl"/>
        </authorList>
    </citation>
    <scope>IDENTIFICATION</scope>
</reference>
<evidence type="ECO:0000256" key="1">
    <source>
        <dbReference type="SAM" id="MobiDB-lite"/>
    </source>
</evidence>
<evidence type="ECO:0000256" key="2">
    <source>
        <dbReference type="SAM" id="SignalP"/>
    </source>
</evidence>
<feature type="chain" id="PRO_5044610405" evidence="2">
    <location>
        <begin position="38"/>
        <end position="241"/>
    </location>
</feature>
<accession>A0A4W2C9E7</accession>
<proteinExistence type="predicted"/>
<dbReference type="OMA" id="EGCEPKA"/>
<dbReference type="Ensembl" id="ENSBIXT00000016245.1">
    <property type="protein sequence ID" value="ENSBIXP00000008480.1"/>
    <property type="gene ID" value="ENSBIXG00000006340.1"/>
</dbReference>
<name>A0A4W2C9E7_BOBOX</name>
<feature type="signal peptide" evidence="2">
    <location>
        <begin position="1"/>
        <end position="37"/>
    </location>
</feature>
<feature type="compositionally biased region" description="Low complexity" evidence="1">
    <location>
        <begin position="106"/>
        <end position="123"/>
    </location>
</feature>
<dbReference type="AlphaFoldDB" id="A0A4W2C9E7"/>
<reference evidence="4 5" key="1">
    <citation type="submission" date="2018-11" db="EMBL/GenBank/DDBJ databases">
        <title>Haplotype-resolved cattle genomes.</title>
        <authorList>
            <person name="Low W.Y."/>
            <person name="Tearle R."/>
            <person name="Bickhart D.M."/>
            <person name="Rosen B.D."/>
            <person name="Koren S."/>
            <person name="Rhie A."/>
            <person name="Hiendleder S."/>
            <person name="Phillippy A.M."/>
            <person name="Smith T.P.L."/>
            <person name="Williams J.L."/>
        </authorList>
    </citation>
    <scope>NUCLEOTIDE SEQUENCE [LARGE SCALE GENOMIC DNA]</scope>
</reference>
<organism evidence="3 4">
    <name type="scientific">Bos indicus x Bos taurus</name>
    <name type="common">Hybrid cattle</name>
    <dbReference type="NCBI Taxonomy" id="30522"/>
    <lineage>
        <taxon>Eukaryota</taxon>
        <taxon>Metazoa</taxon>
        <taxon>Chordata</taxon>
        <taxon>Craniata</taxon>
        <taxon>Vertebrata</taxon>
        <taxon>Euteleostomi</taxon>
        <taxon>Mammalia</taxon>
        <taxon>Eutheria</taxon>
        <taxon>Laurasiatheria</taxon>
        <taxon>Artiodactyla</taxon>
        <taxon>Ruminantia</taxon>
        <taxon>Pecora</taxon>
        <taxon>Bovidae</taxon>
        <taxon>Bovinae</taxon>
        <taxon>Bos</taxon>
    </lineage>
</organism>
<evidence type="ECO:0000313" key="5">
    <source>
        <dbReference type="Proteomes" id="UP000429181"/>
    </source>
</evidence>